<dbReference type="Gene3D" id="3.30.1310.10">
    <property type="entry name" value="Nucleoid-associated protein YbaB-like domain"/>
    <property type="match status" value="1"/>
</dbReference>
<comment type="function">
    <text evidence="2">Binds to DNA and alters its conformation. May be involved in regulation of gene expression, nucleoid organization and DNA protection.</text>
</comment>
<dbReference type="InterPro" id="IPR004401">
    <property type="entry name" value="YbaB/EbfC"/>
</dbReference>
<dbReference type="GO" id="GO:0003677">
    <property type="term" value="F:DNA binding"/>
    <property type="evidence" value="ECO:0007669"/>
    <property type="project" value="UniProtKB-UniRule"/>
</dbReference>
<evidence type="ECO:0000256" key="1">
    <source>
        <dbReference type="ARBA" id="ARBA00023125"/>
    </source>
</evidence>
<evidence type="ECO:0000313" key="3">
    <source>
        <dbReference type="EMBL" id="RIH99748.1"/>
    </source>
</evidence>
<dbReference type="GO" id="GO:0043590">
    <property type="term" value="C:bacterial nucleoid"/>
    <property type="evidence" value="ECO:0007669"/>
    <property type="project" value="UniProtKB-UniRule"/>
</dbReference>
<comment type="caution">
    <text evidence="3">The sequence shown here is derived from an EMBL/GenBank/DDBJ whole genome shotgun (WGS) entry which is preliminary data.</text>
</comment>
<sequence length="112" mass="12313">MYDFNISKLFNYGKEIQKNMAKIKNELKTMTIESTAGGGMVTVIVNGEGHILSLKIDPTVVDPNDIEMIEDLVTSAVNDGLRRAHEAMTEKMEKITREMSIPKLGSLLGAGD</sequence>
<dbReference type="PANTHER" id="PTHR33449:SF1">
    <property type="entry name" value="NUCLEOID-ASSOCIATED PROTEIN YBAB"/>
    <property type="match status" value="1"/>
</dbReference>
<dbReference type="SUPFAM" id="SSF82607">
    <property type="entry name" value="YbaB-like"/>
    <property type="match status" value="1"/>
</dbReference>
<reference evidence="3 4" key="1">
    <citation type="submission" date="2018-08" db="EMBL/GenBank/DDBJ databases">
        <title>Draft genome of candidate division NPL-UPA2 bacterium Unc8 that adapted to ultra-basic serpentinizing groundwater.</title>
        <authorList>
            <person name="Ishii S."/>
            <person name="Suzuki S."/>
            <person name="Nealson K.H."/>
        </authorList>
    </citation>
    <scope>NUCLEOTIDE SEQUENCE [LARGE SCALE GENOMIC DNA]</scope>
    <source>
        <strain evidence="3">Unc8</strain>
    </source>
</reference>
<evidence type="ECO:0000256" key="2">
    <source>
        <dbReference type="HAMAP-Rule" id="MF_00274"/>
    </source>
</evidence>
<proteinExistence type="inferred from homology"/>
<name>A0A399FWC4_UNCN2</name>
<dbReference type="Pfam" id="PF02575">
    <property type="entry name" value="YbaB_DNA_bd"/>
    <property type="match status" value="1"/>
</dbReference>
<dbReference type="AlphaFoldDB" id="A0A399FWC4"/>
<keyword evidence="1 2" id="KW-0238">DNA-binding</keyword>
<dbReference type="PANTHER" id="PTHR33449">
    <property type="entry name" value="NUCLEOID-ASSOCIATED PROTEIN YBAB"/>
    <property type="match status" value="1"/>
</dbReference>
<comment type="subcellular location">
    <subcellularLocation>
        <location evidence="2">Cytoplasm</location>
        <location evidence="2">Nucleoid</location>
    </subcellularLocation>
</comment>
<dbReference type="NCBIfam" id="TIGR00103">
    <property type="entry name" value="DNA_YbaB_EbfC"/>
    <property type="match status" value="1"/>
</dbReference>
<evidence type="ECO:0000313" key="4">
    <source>
        <dbReference type="Proteomes" id="UP000266287"/>
    </source>
</evidence>
<comment type="similarity">
    <text evidence="2">Belongs to the YbaB/EbfC family.</text>
</comment>
<dbReference type="PIRSF" id="PIRSF004555">
    <property type="entry name" value="UCP004555"/>
    <property type="match status" value="1"/>
</dbReference>
<dbReference type="GO" id="GO:0005829">
    <property type="term" value="C:cytosol"/>
    <property type="evidence" value="ECO:0007669"/>
    <property type="project" value="TreeGrafter"/>
</dbReference>
<keyword evidence="2" id="KW-0963">Cytoplasm</keyword>
<organism evidence="3 4">
    <name type="scientific">candidate division NPL-UPA2 bacterium Unc8</name>
    <dbReference type="NCBI Taxonomy" id="1980939"/>
    <lineage>
        <taxon>Bacteria</taxon>
    </lineage>
</organism>
<comment type="subunit">
    <text evidence="2">Homodimer.</text>
</comment>
<gene>
    <name evidence="3" type="ORF">B9J77_04635</name>
</gene>
<dbReference type="HAMAP" id="MF_00274">
    <property type="entry name" value="DNA_YbaB_EbfC"/>
    <property type="match status" value="1"/>
</dbReference>
<dbReference type="Proteomes" id="UP000266287">
    <property type="component" value="Unassembled WGS sequence"/>
</dbReference>
<protein>
    <recommendedName>
        <fullName evidence="2">Nucleoid-associated protein B9J77_04635</fullName>
    </recommendedName>
</protein>
<accession>A0A399FWC4</accession>
<dbReference type="InterPro" id="IPR036894">
    <property type="entry name" value="YbaB-like_sf"/>
</dbReference>
<dbReference type="EMBL" id="NDHY01000013">
    <property type="protein sequence ID" value="RIH99748.1"/>
    <property type="molecule type" value="Genomic_DNA"/>
</dbReference>